<comment type="caution">
    <text evidence="7">The sequence shown here is derived from an EMBL/GenBank/DDBJ whole genome shotgun (WGS) entry which is preliminary data.</text>
</comment>
<reference evidence="7 8" key="1">
    <citation type="submission" date="2018-09" db="EMBL/GenBank/DDBJ databases">
        <title>Genomic Encyclopedia of Archaeal and Bacterial Type Strains, Phase II (KMG-II): from individual species to whole genera.</title>
        <authorList>
            <person name="Goeker M."/>
        </authorList>
    </citation>
    <scope>NUCLEOTIDE SEQUENCE [LARGE SCALE GENOMIC DNA]</scope>
    <source>
        <strain evidence="7 8">DSM 17008</strain>
    </source>
</reference>
<evidence type="ECO:0000256" key="2">
    <source>
        <dbReference type="ARBA" id="ARBA00022475"/>
    </source>
</evidence>
<dbReference type="OrthoDB" id="9775903at2"/>
<dbReference type="NCBIfam" id="TIGR00765">
    <property type="entry name" value="yihY_not_rbn"/>
    <property type="match status" value="1"/>
</dbReference>
<gene>
    <name evidence="7" type="ORF">ATL39_1249</name>
</gene>
<feature type="transmembrane region" description="Helical" evidence="6">
    <location>
        <begin position="173"/>
        <end position="193"/>
    </location>
</feature>
<evidence type="ECO:0000256" key="1">
    <source>
        <dbReference type="ARBA" id="ARBA00004651"/>
    </source>
</evidence>
<evidence type="ECO:0000313" key="8">
    <source>
        <dbReference type="Proteomes" id="UP000285120"/>
    </source>
</evidence>
<dbReference type="PIRSF" id="PIRSF035875">
    <property type="entry name" value="RNase_BN"/>
    <property type="match status" value="1"/>
</dbReference>
<dbReference type="AlphaFoldDB" id="A0A419V6G1"/>
<accession>A0A419V6G1</accession>
<organism evidence="7 8">
    <name type="scientific">Sinobaca qinghaiensis</name>
    <dbReference type="NCBI Taxonomy" id="342944"/>
    <lineage>
        <taxon>Bacteria</taxon>
        <taxon>Bacillati</taxon>
        <taxon>Bacillota</taxon>
        <taxon>Bacilli</taxon>
        <taxon>Bacillales</taxon>
        <taxon>Sporolactobacillaceae</taxon>
        <taxon>Sinobaca</taxon>
    </lineage>
</organism>
<evidence type="ECO:0000256" key="4">
    <source>
        <dbReference type="ARBA" id="ARBA00022989"/>
    </source>
</evidence>
<evidence type="ECO:0000313" key="7">
    <source>
        <dbReference type="EMBL" id="RKD75549.1"/>
    </source>
</evidence>
<feature type="transmembrane region" description="Helical" evidence="6">
    <location>
        <begin position="28"/>
        <end position="49"/>
    </location>
</feature>
<keyword evidence="8" id="KW-1185">Reference proteome</keyword>
<sequence>MGRLFQFMKTLTKEIIEDRAAGLAAQQAFFYLLSLFPMIILVLSILPYLELDVDQIFELLSSALPAAFLQLIQDNVIDVITTPQGGLLTFGIIGTIWTASNGVNAFIEAANTAFNLEETRSFIVTRLLSIVLTIALIFALVVTLILSVFGNLIIETLTNWLNIEQGTALLLNIFRWALLIIIISSVLSFLYYFATSMRFPLRHVIPGALVATILWQLVSIGFSVYITNFNNFSATYGSLGGIIVLMLWLYLTGFIFIIGGEVNAILYRHSKLFRSERSFS</sequence>
<feature type="transmembrane region" description="Helical" evidence="6">
    <location>
        <begin position="239"/>
        <end position="267"/>
    </location>
</feature>
<keyword evidence="3 6" id="KW-0812">Transmembrane</keyword>
<dbReference type="EMBL" id="RAPK01000007">
    <property type="protein sequence ID" value="RKD75549.1"/>
    <property type="molecule type" value="Genomic_DNA"/>
</dbReference>
<feature type="transmembrane region" description="Helical" evidence="6">
    <location>
        <begin position="85"/>
        <end position="107"/>
    </location>
</feature>
<evidence type="ECO:0000256" key="5">
    <source>
        <dbReference type="ARBA" id="ARBA00023136"/>
    </source>
</evidence>
<dbReference type="Proteomes" id="UP000285120">
    <property type="component" value="Unassembled WGS sequence"/>
</dbReference>
<feature type="transmembrane region" description="Helical" evidence="6">
    <location>
        <begin position="127"/>
        <end position="153"/>
    </location>
</feature>
<proteinExistence type="predicted"/>
<evidence type="ECO:0000256" key="6">
    <source>
        <dbReference type="SAM" id="Phobius"/>
    </source>
</evidence>
<evidence type="ECO:0000256" key="3">
    <source>
        <dbReference type="ARBA" id="ARBA00022692"/>
    </source>
</evidence>
<comment type="subcellular location">
    <subcellularLocation>
        <location evidence="1">Cell membrane</location>
        <topology evidence="1">Multi-pass membrane protein</topology>
    </subcellularLocation>
</comment>
<dbReference type="PANTHER" id="PTHR30213:SF0">
    <property type="entry name" value="UPF0761 MEMBRANE PROTEIN YIHY"/>
    <property type="match status" value="1"/>
</dbReference>
<feature type="transmembrane region" description="Helical" evidence="6">
    <location>
        <begin position="205"/>
        <end position="227"/>
    </location>
</feature>
<dbReference type="Pfam" id="PF03631">
    <property type="entry name" value="Virul_fac_BrkB"/>
    <property type="match status" value="1"/>
</dbReference>
<dbReference type="InterPro" id="IPR017039">
    <property type="entry name" value="Virul_fac_BrkB"/>
</dbReference>
<keyword evidence="5 6" id="KW-0472">Membrane</keyword>
<name>A0A419V6G1_9BACL</name>
<keyword evidence="2" id="KW-1003">Cell membrane</keyword>
<keyword evidence="4 6" id="KW-1133">Transmembrane helix</keyword>
<protein>
    <submittedName>
        <fullName evidence="7">Membrane protein</fullName>
    </submittedName>
</protein>
<dbReference type="GO" id="GO:0005886">
    <property type="term" value="C:plasma membrane"/>
    <property type="evidence" value="ECO:0007669"/>
    <property type="project" value="UniProtKB-SubCell"/>
</dbReference>
<dbReference type="PANTHER" id="PTHR30213">
    <property type="entry name" value="INNER MEMBRANE PROTEIN YHJD"/>
    <property type="match status" value="1"/>
</dbReference>
<dbReference type="RefSeq" id="WP_120192419.1">
    <property type="nucleotide sequence ID" value="NZ_RAPK01000007.1"/>
</dbReference>